<evidence type="ECO:0000313" key="2">
    <source>
        <dbReference type="EMBL" id="KDN87432.1"/>
    </source>
</evidence>
<reference evidence="2 3" key="1">
    <citation type="submission" date="2014-05" db="EMBL/GenBank/DDBJ databases">
        <title>Draft Genome Sequence of Kitasatospora cheerisanensis KCTC 2395.</title>
        <authorList>
            <person name="Nam D.H."/>
        </authorList>
    </citation>
    <scope>NUCLEOTIDE SEQUENCE [LARGE SCALE GENOMIC DNA]</scope>
    <source>
        <strain evidence="2 3">KCTC 2395</strain>
    </source>
</reference>
<dbReference type="EMBL" id="JNBY01000035">
    <property type="protein sequence ID" value="KDN87432.1"/>
    <property type="molecule type" value="Genomic_DNA"/>
</dbReference>
<gene>
    <name evidence="2" type="ORF">KCH_08040</name>
</gene>
<dbReference type="eggNOG" id="ENOG5033PXI">
    <property type="taxonomic scope" value="Bacteria"/>
</dbReference>
<feature type="compositionally biased region" description="Gly residues" evidence="1">
    <location>
        <begin position="477"/>
        <end position="492"/>
    </location>
</feature>
<evidence type="ECO:0000256" key="1">
    <source>
        <dbReference type="SAM" id="MobiDB-lite"/>
    </source>
</evidence>
<accession>A0A066Z1N7</accession>
<keyword evidence="3" id="KW-1185">Reference proteome</keyword>
<proteinExistence type="predicted"/>
<organism evidence="2 3">
    <name type="scientific">Kitasatospora cheerisanensis KCTC 2395</name>
    <dbReference type="NCBI Taxonomy" id="1348663"/>
    <lineage>
        <taxon>Bacteria</taxon>
        <taxon>Bacillati</taxon>
        <taxon>Actinomycetota</taxon>
        <taxon>Actinomycetes</taxon>
        <taxon>Kitasatosporales</taxon>
        <taxon>Streptomycetaceae</taxon>
        <taxon>Kitasatospora</taxon>
    </lineage>
</organism>
<dbReference type="HOGENOM" id="CLU_047965_0_0_11"/>
<evidence type="ECO:0000313" key="3">
    <source>
        <dbReference type="Proteomes" id="UP000027178"/>
    </source>
</evidence>
<protein>
    <submittedName>
        <fullName evidence="2">Uncharacterized protein</fullName>
    </submittedName>
</protein>
<dbReference type="RefSeq" id="WP_208865914.1">
    <property type="nucleotide sequence ID" value="NZ_KK853997.1"/>
</dbReference>
<dbReference type="Proteomes" id="UP000027178">
    <property type="component" value="Unassembled WGS sequence"/>
</dbReference>
<dbReference type="PATRIC" id="fig|1348663.4.peg.765"/>
<sequence>MEKSVETVLEDLVEASTVSVRSGEDLLGKVKAAIAADDKKRADRGEGGLRRKPHLAPLHRGEFTREQTVAMWDVLHTLASATALSAKGAGRGMAEHWGALKYHQALAVGGQLQLPGHGQYLRLTGEGRGIGDYYKHQQSTELGTGLALTIAKHVLGLRYPHHCVSILPVETVLRAGWAVTDTGREARKGGGAGHRYRPQYLAEVWRPGEASLVVPIVSKGNHSNSLTSAGQLASASAHAEGLHIGEWNETPGLLFSTELSRAGVVTVHVLRAVGRGGRLDLPDGELPVSLNEPSRPAVLVPGVRRPAEGGRVPEPEPGWHLGPDDFRWFQETLGRTEAAGLMAFTDSGNGTAQYLTVAQGRKRFEGYDHAAGVGPGDLRETIRGESYVGTDHVFRLNGTRVEAFSGVHTRLFDLLIGGDVAEYRAVVHANRRDRPWVGLDEKWGGPVSVHADGSVLALRVLTDGSRRPAVRAASPGSTGGGCGGGPGCERGR</sequence>
<dbReference type="AlphaFoldDB" id="A0A066Z1N7"/>
<name>A0A066Z1N7_9ACTN</name>
<comment type="caution">
    <text evidence="2">The sequence shown here is derived from an EMBL/GenBank/DDBJ whole genome shotgun (WGS) entry which is preliminary data.</text>
</comment>
<feature type="region of interest" description="Disordered" evidence="1">
    <location>
        <begin position="469"/>
        <end position="492"/>
    </location>
</feature>